<protein>
    <submittedName>
        <fullName evidence="2">Uncharacterized protein</fullName>
    </submittedName>
</protein>
<feature type="region of interest" description="Disordered" evidence="1">
    <location>
        <begin position="257"/>
        <end position="299"/>
    </location>
</feature>
<proteinExistence type="predicted"/>
<reference evidence="2 3" key="1">
    <citation type="journal article" date="2014" name="Emerg. Infect. Dis.">
        <title>High-level Relatedness among Mycobacterium abscessus subsp. massiliense Strains from Widely Separated Outbreaks.</title>
        <authorList>
            <person name="Tettelin H."/>
            <person name="Davidson R.M."/>
            <person name="Agrawal S."/>
            <person name="Aitken M.L."/>
            <person name="Shallom S."/>
            <person name="Hasan N.A."/>
            <person name="Strong M."/>
            <person name="Nogueira de Moura V.C."/>
            <person name="De Groote M.A."/>
            <person name="Duarte R.S."/>
            <person name="Hine E."/>
            <person name="Parankush S."/>
            <person name="Su Q."/>
            <person name="Daugherty S.C."/>
            <person name="Fraser C.M."/>
            <person name="Brown-Elliott B.A."/>
            <person name="Wallace R.J.Jr."/>
            <person name="Holland S.M."/>
            <person name="Sampaio E.P."/>
            <person name="Olivier K.N."/>
            <person name="Jackson M."/>
            <person name="Zelazny A.M."/>
        </authorList>
    </citation>
    <scope>NUCLEOTIDE SEQUENCE [LARGE SCALE GENOMIC DNA]</scope>
    <source>
        <strain evidence="2 3">MAB_091912_2446</strain>
    </source>
</reference>
<dbReference type="Proteomes" id="UP000018502">
    <property type="component" value="Unassembled WGS sequence"/>
</dbReference>
<feature type="compositionally biased region" description="Low complexity" evidence="1">
    <location>
        <begin position="486"/>
        <end position="536"/>
    </location>
</feature>
<feature type="compositionally biased region" description="Low complexity" evidence="1">
    <location>
        <begin position="601"/>
        <end position="635"/>
    </location>
</feature>
<evidence type="ECO:0000313" key="2">
    <source>
        <dbReference type="EMBL" id="ESV62063.1"/>
    </source>
</evidence>
<organism evidence="2 3">
    <name type="scientific">Mycobacteroides abscessus MAB_091912_2446</name>
    <dbReference type="NCBI Taxonomy" id="1335414"/>
    <lineage>
        <taxon>Bacteria</taxon>
        <taxon>Bacillati</taxon>
        <taxon>Actinomycetota</taxon>
        <taxon>Actinomycetes</taxon>
        <taxon>Mycobacteriales</taxon>
        <taxon>Mycobacteriaceae</taxon>
        <taxon>Mycobacteroides</taxon>
        <taxon>Mycobacteroides abscessus</taxon>
    </lineage>
</organism>
<feature type="compositionally biased region" description="Low complexity" evidence="1">
    <location>
        <begin position="442"/>
        <end position="476"/>
    </location>
</feature>
<feature type="region of interest" description="Disordered" evidence="1">
    <location>
        <begin position="433"/>
        <end position="642"/>
    </location>
</feature>
<comment type="caution">
    <text evidence="2">The sequence shown here is derived from an EMBL/GenBank/DDBJ whole genome shotgun (WGS) entry which is preliminary data.</text>
</comment>
<evidence type="ECO:0000313" key="3">
    <source>
        <dbReference type="Proteomes" id="UP000018502"/>
    </source>
</evidence>
<name>A0A829ME02_9MYCO</name>
<accession>A0A829ME02</accession>
<dbReference type="EMBL" id="AYTF01000002">
    <property type="protein sequence ID" value="ESV62063.1"/>
    <property type="molecule type" value="Genomic_DNA"/>
</dbReference>
<dbReference type="AlphaFoldDB" id="A0A829ME02"/>
<gene>
    <name evidence="2" type="ORF">L833_4464</name>
</gene>
<sequence>MNLAVGPLQFDPKFSRSPVLASPFTIVNAPFQLLTGQSIVNPNGTTSAPTVQNLINAETTALGLLAGVPAAYVANTIAVVQAIVQNPGSLLPSGLSVPTATTLSAANTTAVSPTTKTLASTAVTAAATPTAPAGSTWPSTNPVVNLLVGPLQFNSKWQSPVLASPFTIVNAPFQLLTGQSIVNPDGTTVAPTVQNFIAAETKAFGLLVGLPGAYVANTIAVVTALSQNPGSILPSGLIQPTATTTANPTVAKTAALSLPESPTTATSATTNTLAAPTASAPTASAPTAAATPTAPAGSTWPSTNPVVNLLVGPLQFNSKWQSPVLASPFTIVNAPFQLLTGQSIVNPDGTTSAPTIQNLINAEAKAFGLLVGLPGAYVSNTIAVVTALTQNPASLLPAGLSAPAATTTATGVKAPTSILSALGKTSTTAAKIATTEQKTAVEGTKAAESKATTSKSSPEAEPAKAGAAKPANPAEAVTPAEPAKSATPAEPVKAAEPAKPATPADAATPAEPAKPATAADAAAKPVDAAKPAEPKVNVPKVKLPTPVTKVGEVSGGVTPKADDSAKADKSEKTDSKTDKADKGSTPKKPEKDSSSAKKPEAAASSSTKSESGSSSSSSDSHAGSSNGSSSSGSSHSDSHKAS</sequence>
<evidence type="ECO:0000256" key="1">
    <source>
        <dbReference type="SAM" id="MobiDB-lite"/>
    </source>
</evidence>
<feature type="compositionally biased region" description="Basic and acidic residues" evidence="1">
    <location>
        <begin position="560"/>
        <end position="600"/>
    </location>
</feature>